<dbReference type="InterPro" id="IPR036412">
    <property type="entry name" value="HAD-like_sf"/>
</dbReference>
<dbReference type="SFLD" id="SFLDS00003">
    <property type="entry name" value="Haloacid_Dehalogenase"/>
    <property type="match status" value="1"/>
</dbReference>
<evidence type="ECO:0000256" key="2">
    <source>
        <dbReference type="ARBA" id="ARBA00008389"/>
    </source>
</evidence>
<proteinExistence type="inferred from homology"/>
<dbReference type="InterPro" id="IPR023214">
    <property type="entry name" value="HAD_sf"/>
</dbReference>
<dbReference type="SFLD" id="SFLDG01128">
    <property type="entry name" value="C1.4:_5'-Nucleotidase_Like"/>
    <property type="match status" value="1"/>
</dbReference>
<evidence type="ECO:0000313" key="10">
    <source>
        <dbReference type="Proteomes" id="UP000728185"/>
    </source>
</evidence>
<evidence type="ECO:0000256" key="6">
    <source>
        <dbReference type="ARBA" id="ARBA00022801"/>
    </source>
</evidence>
<keyword evidence="10" id="KW-1185">Reference proteome</keyword>
<evidence type="ECO:0000256" key="1">
    <source>
        <dbReference type="ARBA" id="ARBA00000815"/>
    </source>
</evidence>
<evidence type="ECO:0000256" key="5">
    <source>
        <dbReference type="ARBA" id="ARBA00022741"/>
    </source>
</evidence>
<dbReference type="PANTHER" id="PTHR13045">
    <property type="entry name" value="5'-NUCLEOTIDASE"/>
    <property type="match status" value="1"/>
</dbReference>
<dbReference type="GO" id="GO:0009117">
    <property type="term" value="P:nucleotide metabolic process"/>
    <property type="evidence" value="ECO:0007669"/>
    <property type="project" value="UniProtKB-KW"/>
</dbReference>
<sequence>MVLRIRLPRAYIYHGFQVRPTSWDYCGSAMKVEFSGRGPVLSASVPSEASGLFSVSESHTLVRDELALSRQIGRMMTDGYDKLQVISDFDHTISVYRNGSMRMLTTHEAIERHPDIKQSTIQELRDLRSHFLPLETNPNLTASLRRTNLERWWNMSHELLVSEPITRRVINEVESFAPIALRKDFVKFANYLHDLHIPMTIFSAGLGDVIQQMLHSARVKMSAINVVANFLKFDYNGNALEFRRPTIHSQNKTLSTVLDLDAFRPVKSVNLLRPNVVLLGDSPHDTDMTKGHQFNCILKIGFLNEPDAARIEQYKQLYDVVLLDQESFSVPLKFLKLICSLSGPLP</sequence>
<dbReference type="EMBL" id="LUCM01007521">
    <property type="protein sequence ID" value="KAA0189796.1"/>
    <property type="molecule type" value="Genomic_DNA"/>
</dbReference>
<name>A0A8E0RWC8_9TREM</name>
<dbReference type="Pfam" id="PF05822">
    <property type="entry name" value="UMPH-1"/>
    <property type="match status" value="1"/>
</dbReference>
<dbReference type="PANTHER" id="PTHR13045:SF0">
    <property type="entry name" value="7-METHYLGUANOSINE PHOSPHATE-SPECIFIC 5'-NUCLEOTIDASE"/>
    <property type="match status" value="1"/>
</dbReference>
<comment type="caution">
    <text evidence="9">The sequence shown here is derived from an EMBL/GenBank/DDBJ whole genome shotgun (WGS) entry which is preliminary data.</text>
</comment>
<dbReference type="Gene3D" id="3.40.50.1000">
    <property type="entry name" value="HAD superfamily/HAD-like"/>
    <property type="match status" value="1"/>
</dbReference>
<dbReference type="GO" id="GO:0008253">
    <property type="term" value="F:5'-nucleotidase activity"/>
    <property type="evidence" value="ECO:0007669"/>
    <property type="project" value="UniProtKB-EC"/>
</dbReference>
<keyword evidence="7" id="KW-0460">Magnesium</keyword>
<dbReference type="GO" id="GO:0000287">
    <property type="term" value="F:magnesium ion binding"/>
    <property type="evidence" value="ECO:0007669"/>
    <property type="project" value="InterPro"/>
</dbReference>
<dbReference type="GO" id="GO:0000166">
    <property type="term" value="F:nucleotide binding"/>
    <property type="evidence" value="ECO:0007669"/>
    <property type="project" value="UniProtKB-KW"/>
</dbReference>
<evidence type="ECO:0000256" key="3">
    <source>
        <dbReference type="ARBA" id="ARBA00012643"/>
    </source>
</evidence>
<accession>A0A8E0RWC8</accession>
<dbReference type="AlphaFoldDB" id="A0A8E0RWC8"/>
<dbReference type="OrthoDB" id="10014216at2759"/>
<dbReference type="GO" id="GO:0005737">
    <property type="term" value="C:cytoplasm"/>
    <property type="evidence" value="ECO:0007669"/>
    <property type="project" value="InterPro"/>
</dbReference>
<evidence type="ECO:0000256" key="4">
    <source>
        <dbReference type="ARBA" id="ARBA00022723"/>
    </source>
</evidence>
<dbReference type="Proteomes" id="UP000728185">
    <property type="component" value="Unassembled WGS sequence"/>
</dbReference>
<evidence type="ECO:0000256" key="8">
    <source>
        <dbReference type="ARBA" id="ARBA00023080"/>
    </source>
</evidence>
<comment type="similarity">
    <text evidence="2">Belongs to the pyrimidine 5'-nucleotidase family.</text>
</comment>
<dbReference type="EC" id="3.1.3.5" evidence="3"/>
<evidence type="ECO:0000256" key="7">
    <source>
        <dbReference type="ARBA" id="ARBA00022842"/>
    </source>
</evidence>
<protein>
    <recommendedName>
        <fullName evidence="3">5'-nucleotidase</fullName>
        <ecNumber evidence="3">3.1.3.5</ecNumber>
    </recommendedName>
</protein>
<keyword evidence="4" id="KW-0479">Metal-binding</keyword>
<reference evidence="9" key="1">
    <citation type="submission" date="2019-05" db="EMBL/GenBank/DDBJ databases">
        <title>Annotation for the trematode Fasciolopsis buski.</title>
        <authorList>
            <person name="Choi Y.-J."/>
        </authorList>
    </citation>
    <scope>NUCLEOTIDE SEQUENCE</scope>
    <source>
        <strain evidence="9">HT</strain>
        <tissue evidence="9">Whole worm</tissue>
    </source>
</reference>
<comment type="catalytic activity">
    <reaction evidence="1">
        <text>a ribonucleoside 5'-phosphate + H2O = a ribonucleoside + phosphate</text>
        <dbReference type="Rhea" id="RHEA:12484"/>
        <dbReference type="ChEBI" id="CHEBI:15377"/>
        <dbReference type="ChEBI" id="CHEBI:18254"/>
        <dbReference type="ChEBI" id="CHEBI:43474"/>
        <dbReference type="ChEBI" id="CHEBI:58043"/>
        <dbReference type="EC" id="3.1.3.5"/>
    </reaction>
</comment>
<dbReference type="SUPFAM" id="SSF56784">
    <property type="entry name" value="HAD-like"/>
    <property type="match status" value="1"/>
</dbReference>
<dbReference type="Gene3D" id="1.10.150.340">
    <property type="entry name" value="Pyrimidine 5'-nucleotidase (UMPH-1), N-terminal domain"/>
    <property type="match status" value="1"/>
</dbReference>
<organism evidence="9 10">
    <name type="scientific">Fasciolopsis buskii</name>
    <dbReference type="NCBI Taxonomy" id="27845"/>
    <lineage>
        <taxon>Eukaryota</taxon>
        <taxon>Metazoa</taxon>
        <taxon>Spiralia</taxon>
        <taxon>Lophotrochozoa</taxon>
        <taxon>Platyhelminthes</taxon>
        <taxon>Trematoda</taxon>
        <taxon>Digenea</taxon>
        <taxon>Plagiorchiida</taxon>
        <taxon>Echinostomata</taxon>
        <taxon>Echinostomatoidea</taxon>
        <taxon>Fasciolidae</taxon>
        <taxon>Fasciolopsis</taxon>
    </lineage>
</organism>
<evidence type="ECO:0000313" key="9">
    <source>
        <dbReference type="EMBL" id="KAA0189796.1"/>
    </source>
</evidence>
<keyword evidence="8" id="KW-0546">Nucleotide metabolism</keyword>
<keyword evidence="5" id="KW-0547">Nucleotide-binding</keyword>
<dbReference type="InterPro" id="IPR006434">
    <property type="entry name" value="Pyrimidine_nucleotidase_eu"/>
</dbReference>
<keyword evidence="6" id="KW-0378">Hydrolase</keyword>
<gene>
    <name evidence="9" type="ORF">FBUS_04917</name>
</gene>